<dbReference type="InterPro" id="IPR050863">
    <property type="entry name" value="CenT-Element_Derived"/>
</dbReference>
<dbReference type="Pfam" id="PF03184">
    <property type="entry name" value="DDE_1"/>
    <property type="match status" value="1"/>
</dbReference>
<dbReference type="GO" id="GO:0003677">
    <property type="term" value="F:DNA binding"/>
    <property type="evidence" value="ECO:0007669"/>
    <property type="project" value="UniProtKB-KW"/>
</dbReference>
<proteinExistence type="predicted"/>
<organism evidence="4">
    <name type="scientific">Fusarium oxysporum (strain Fo5176)</name>
    <name type="common">Fusarium vascular wilt</name>
    <dbReference type="NCBI Taxonomy" id="660025"/>
    <lineage>
        <taxon>Eukaryota</taxon>
        <taxon>Fungi</taxon>
        <taxon>Dikarya</taxon>
        <taxon>Ascomycota</taxon>
        <taxon>Pezizomycotina</taxon>
        <taxon>Sordariomycetes</taxon>
        <taxon>Hypocreomycetidae</taxon>
        <taxon>Hypocreales</taxon>
        <taxon>Nectriaceae</taxon>
        <taxon>Fusarium</taxon>
        <taxon>Fusarium oxysporum species complex</taxon>
    </lineage>
</organism>
<feature type="region of interest" description="Disordered" evidence="2">
    <location>
        <begin position="42"/>
        <end position="68"/>
    </location>
</feature>
<evidence type="ECO:0000256" key="2">
    <source>
        <dbReference type="SAM" id="MobiDB-lite"/>
    </source>
</evidence>
<feature type="region of interest" description="Disordered" evidence="2">
    <location>
        <begin position="673"/>
        <end position="695"/>
    </location>
</feature>
<evidence type="ECO:0000259" key="3">
    <source>
        <dbReference type="PROSITE" id="PS51253"/>
    </source>
</evidence>
<dbReference type="InterPro" id="IPR004875">
    <property type="entry name" value="DDE_SF_endonuclease_dom"/>
</dbReference>
<dbReference type="InterPro" id="IPR006600">
    <property type="entry name" value="HTH_CenpB_DNA-bd_dom"/>
</dbReference>
<dbReference type="PROSITE" id="PS51253">
    <property type="entry name" value="HTH_CENPB"/>
    <property type="match status" value="1"/>
</dbReference>
<protein>
    <recommendedName>
        <fullName evidence="3">HTH CENPB-type domain-containing protein</fullName>
    </recommendedName>
</protein>
<comment type="caution">
    <text evidence="4">The sequence shown here is derived from an EMBL/GenBank/DDBJ whole genome shotgun (WGS) entry which is preliminary data.</text>
</comment>
<feature type="compositionally biased region" description="Acidic residues" evidence="2">
    <location>
        <begin position="677"/>
        <end position="695"/>
    </location>
</feature>
<dbReference type="PANTHER" id="PTHR19303">
    <property type="entry name" value="TRANSPOSON"/>
    <property type="match status" value="1"/>
</dbReference>
<accession>F9FVX9</accession>
<sequence length="770" mass="87868">MRHAQIRETDPAPARVAFLCLFANLNAAQAVVLSRARHQKGLSRDASKVSKQPLSLRNAEARHHGSSRATIQRIVKKLEAANSADLNDIAFKTAGRPRILTDEEEEAIVAFVMWMERSGLPACKGEIEEAANTLRLRRNPDAQPVSRMWYRRFRDDHPELDKSILKSLDKSREAWEVAGIDDVKEWFKRLTEVITKLQIGASEIWNADQAGVRVGILRERVECLIVRTKKKSPAQVLSPADRETCTVIGTGNAIGDTIPPWLIFKSFPTLEWAYIDGDPNMRFAQSESAFSNGDITLEWAMEFNRHSWGKSATVQDRQLSFEEYFGCDEHLRKPLEPHISFDVPPKERTPAEKIWRLLIIDGFTGHGAFAFREYCIKFDILVAFLLPHSTHKLQPMDVGVFQWMKNAHQKKLRQALRQGNLSFNRRDFAGAFMKQLKLKQAVDPAYASLLPPEGRFSAASDTARHVGERYHDILSSPTRAGLKHIRNIVNEAMLLEDTIKRYADDRRSRIEKQYNKRKRGKKAKPIGDYIHNVSLQEIRDQQESFIAETRAKEGKSQLRTARSIAIREIERLKSEWRDNKEVIVNGVLKKLQFKKWLQHTGKDKDYLSMDTQRSKMTELLNEKTDGFMIDTQLPQEVRESIRNANFAGKPLNAVDWSALPGSDDSVIFQLTQPLASEESDEEEREEGEEEEEEEILPLIDLSCLNDVEMPSSPPCLPNHESPLSSPLPGLSTPCPFQRHTQLHDSLRDLIREEIIVAESSYRATEDADIL</sequence>
<dbReference type="EMBL" id="AFQF01002722">
    <property type="protein sequence ID" value="EGU78929.1"/>
    <property type="molecule type" value="Genomic_DNA"/>
</dbReference>
<evidence type="ECO:0000256" key="1">
    <source>
        <dbReference type="ARBA" id="ARBA00023125"/>
    </source>
</evidence>
<dbReference type="PANTHER" id="PTHR19303:SF74">
    <property type="entry name" value="POGO TRANSPOSABLE ELEMENT WITH KRAB DOMAIN"/>
    <property type="match status" value="1"/>
</dbReference>
<dbReference type="GO" id="GO:0005634">
    <property type="term" value="C:nucleus"/>
    <property type="evidence" value="ECO:0007669"/>
    <property type="project" value="TreeGrafter"/>
</dbReference>
<gene>
    <name evidence="4" type="ORF">FOXB_10560</name>
</gene>
<name>F9FVX9_FUSOF</name>
<feature type="domain" description="HTH CENPB-type" evidence="3">
    <location>
        <begin position="92"/>
        <end position="163"/>
    </location>
</feature>
<evidence type="ECO:0000313" key="4">
    <source>
        <dbReference type="EMBL" id="EGU78929.1"/>
    </source>
</evidence>
<reference evidence="4" key="1">
    <citation type="journal article" date="2012" name="Mol. Plant Microbe Interact.">
        <title>A highly conserved effector in Fusarium oxysporum is required for full virulence on Arabidopsis.</title>
        <authorList>
            <person name="Thatcher L.F."/>
            <person name="Gardiner D.M."/>
            <person name="Kazan K."/>
            <person name="Manners J."/>
        </authorList>
    </citation>
    <scope>NUCLEOTIDE SEQUENCE [LARGE SCALE GENOMIC DNA]</scope>
    <source>
        <strain evidence="4">Fo5176</strain>
    </source>
</reference>
<dbReference type="AlphaFoldDB" id="F9FVX9"/>
<keyword evidence="1" id="KW-0238">DNA-binding</keyword>